<accession>A0A0C2RAK8</accession>
<organism evidence="1 2">
    <name type="scientific">Jeotgalibacillus campisalis</name>
    <dbReference type="NCBI Taxonomy" id="220754"/>
    <lineage>
        <taxon>Bacteria</taxon>
        <taxon>Bacillati</taxon>
        <taxon>Bacillota</taxon>
        <taxon>Bacilli</taxon>
        <taxon>Bacillales</taxon>
        <taxon>Caryophanaceae</taxon>
        <taxon>Jeotgalibacillus</taxon>
    </lineage>
</organism>
<comment type="caution">
    <text evidence="1">The sequence shown here is derived from an EMBL/GenBank/DDBJ whole genome shotgun (WGS) entry which is preliminary data.</text>
</comment>
<keyword evidence="2" id="KW-1185">Reference proteome</keyword>
<name>A0A0C2RAK8_9BACL</name>
<proteinExistence type="predicted"/>
<evidence type="ECO:0000313" key="1">
    <source>
        <dbReference type="EMBL" id="KIL47350.1"/>
    </source>
</evidence>
<dbReference type="PATRIC" id="fig|220754.4.peg.1540"/>
<protein>
    <submittedName>
        <fullName evidence="1">Uncharacterized protein</fullName>
    </submittedName>
</protein>
<reference evidence="1 2" key="1">
    <citation type="submission" date="2015-01" db="EMBL/GenBank/DDBJ databases">
        <title>Jeotgalibacillus campisalis genome sequencing.</title>
        <authorList>
            <person name="Goh K.M."/>
            <person name="Chan K.-G."/>
            <person name="Yaakop A.S."/>
            <person name="Ee R."/>
            <person name="Gan H.M."/>
            <person name="Chan C.S."/>
        </authorList>
    </citation>
    <scope>NUCLEOTIDE SEQUENCE [LARGE SCALE GENOMIC DNA]</scope>
    <source>
        <strain evidence="1 2">SF-57</strain>
    </source>
</reference>
<dbReference type="EMBL" id="JXRR01000014">
    <property type="protein sequence ID" value="KIL47350.1"/>
    <property type="molecule type" value="Genomic_DNA"/>
</dbReference>
<gene>
    <name evidence="1" type="ORF">KR50_15170</name>
</gene>
<dbReference type="Proteomes" id="UP000031972">
    <property type="component" value="Unassembled WGS sequence"/>
</dbReference>
<dbReference type="AlphaFoldDB" id="A0A0C2RAK8"/>
<sequence>MNGAKKLVKDNLRMMRRLRGRTSDQAAVYTGISKGLLDDVILVPQSKSNYFLSFRPPLTHL</sequence>
<evidence type="ECO:0000313" key="2">
    <source>
        <dbReference type="Proteomes" id="UP000031972"/>
    </source>
</evidence>